<feature type="coiled-coil region" evidence="1">
    <location>
        <begin position="580"/>
        <end position="607"/>
    </location>
</feature>
<feature type="compositionally biased region" description="Basic and acidic residues" evidence="2">
    <location>
        <begin position="998"/>
        <end position="1009"/>
    </location>
</feature>
<feature type="compositionally biased region" description="Basic and acidic residues" evidence="2">
    <location>
        <begin position="180"/>
        <end position="191"/>
    </location>
</feature>
<feature type="compositionally biased region" description="Basic and acidic residues" evidence="2">
    <location>
        <begin position="121"/>
        <end position="135"/>
    </location>
</feature>
<feature type="region of interest" description="Disordered" evidence="2">
    <location>
        <begin position="1"/>
        <end position="219"/>
    </location>
</feature>
<evidence type="ECO:0000313" key="4">
    <source>
        <dbReference type="RefSeq" id="XP_058979415.1"/>
    </source>
</evidence>
<feature type="compositionally biased region" description="Basic and acidic residues" evidence="2">
    <location>
        <begin position="198"/>
        <end position="218"/>
    </location>
</feature>
<reference evidence="4" key="1">
    <citation type="submission" date="2025-08" db="UniProtKB">
        <authorList>
            <consortium name="RefSeq"/>
        </authorList>
    </citation>
    <scope>IDENTIFICATION</scope>
    <source>
        <strain evidence="4">Aabys</strain>
        <tissue evidence="4">Whole body</tissue>
    </source>
</reference>
<feature type="region of interest" description="Disordered" evidence="2">
    <location>
        <begin position="998"/>
        <end position="1025"/>
    </location>
</feature>
<name>A0ABM3V0X1_MUSDO</name>
<dbReference type="RefSeq" id="XP_058979415.1">
    <property type="nucleotide sequence ID" value="XM_059123432.1"/>
</dbReference>
<feature type="compositionally biased region" description="Basic and acidic residues" evidence="2">
    <location>
        <begin position="750"/>
        <end position="763"/>
    </location>
</feature>
<sequence>MPKKDPLNGNNTYASSLGKESTAQMSNSGTEDSEDTFKEEDKTLISETNDSDFDKDFQEKYSQKDVTADPNSNKNGDRESTDQASKIGTEGSKDILTENGEPLKFEEPENVVNITTNRSQNENEHPIHYEVHENDPNTGKAVFDISTPSKREDSVSISENDSTAINEDAEDNCANPNDSEILHKKSTDKLSRNVSEGSGEKPSEEILQENKESVKLDESENSINIMAKQSQEEKQQVVQYETLENDNDTPKAVLNVVTTTEKSIPSNIEASNDSQFDKVAQETFSQNGVTADTNDNRSNITDTLSHSVIPKEFPLETNNINELFLDKDSTEQVSKSDNEVLRDISGENEAVFKSKYSDNSVDNMTKRIHDENKQNIDFELQENTKELISDEQPSVQDSKDGTEYSKDVPSIEHVNRDKEPEAINDSLKNISKLSLENCGNEVSSHLKENEEYLQHATSVLANDLEATTSEYIMPSTTTDKTLENNLGGMAEKNSQISRPTINKSSISNDDPDSAEIHAHDTSMKNTSITENCDIQNVNREKVNDHIENKEEALVSNDSFFRSEINENNASTENAADSATVLQSEINNNNTEENVKNETNNFEEVEHDKNMSGKPAILYSNPREMSHPENLDETNNFAEGEHDIKTSGKPANPKDNLHPENLEPENIFTISINKDNTNSSCDNIVTNDKLGEDINKITKHESETTPVSKIDNLGSTIIADSTISNVKADLENDNISSEETENGILRHVTNDDVDPKLEDSKDTINSDTNVDNKSAIPSEEVVENSNAIKTKENNIESDLSIDTAKNLESFDRDLKVDNENLDEDGAQPILVTIRDVQVDITSEDSQGTSDRNIENIEPEMLTIDQDIDDAAPKYINMKHIARMVSKICSQQKNASRGGSVTVDNAATLENRSTTEIDPQECNNKIQASNNSLDGVHLISPTSETSSKISNNIDMSMEECHESIKEKKILQETTLESLNNMDPPTTERSNEVVQIKKELQVSDDSKRDDANCVRGPSLSEEKKDTDLKQVSQEVNTLTHDAQVTNQTSMKQIANIDDVTRHDTHEAVGTPEVEYRVKRDTILISDTSHLDDGQNEKECLIQIDS</sequence>
<organism evidence="3 4">
    <name type="scientific">Musca domestica</name>
    <name type="common">House fly</name>
    <dbReference type="NCBI Taxonomy" id="7370"/>
    <lineage>
        <taxon>Eukaryota</taxon>
        <taxon>Metazoa</taxon>
        <taxon>Ecdysozoa</taxon>
        <taxon>Arthropoda</taxon>
        <taxon>Hexapoda</taxon>
        <taxon>Insecta</taxon>
        <taxon>Pterygota</taxon>
        <taxon>Neoptera</taxon>
        <taxon>Endopterygota</taxon>
        <taxon>Diptera</taxon>
        <taxon>Brachycera</taxon>
        <taxon>Muscomorpha</taxon>
        <taxon>Muscoidea</taxon>
        <taxon>Muscidae</taxon>
        <taxon>Musca</taxon>
    </lineage>
</organism>
<dbReference type="GeneID" id="131802803"/>
<feature type="region of interest" description="Disordered" evidence="2">
    <location>
        <begin position="750"/>
        <end position="772"/>
    </location>
</feature>
<dbReference type="Proteomes" id="UP001652621">
    <property type="component" value="Unplaced"/>
</dbReference>
<feature type="compositionally biased region" description="Basic and acidic residues" evidence="2">
    <location>
        <begin position="52"/>
        <end position="67"/>
    </location>
</feature>
<feature type="compositionally biased region" description="Basic and acidic residues" evidence="2">
    <location>
        <begin position="35"/>
        <end position="44"/>
    </location>
</feature>
<evidence type="ECO:0000256" key="1">
    <source>
        <dbReference type="SAM" id="Coils"/>
    </source>
</evidence>
<proteinExistence type="predicted"/>
<feature type="compositionally biased region" description="Basic and acidic residues" evidence="2">
    <location>
        <begin position="91"/>
        <end position="107"/>
    </location>
</feature>
<gene>
    <name evidence="4" type="primary">LOC131802803</name>
</gene>
<accession>A0ABM3V0X1</accession>
<feature type="compositionally biased region" description="Polar residues" evidence="2">
    <location>
        <begin position="8"/>
        <end position="30"/>
    </location>
</feature>
<feature type="compositionally biased region" description="Polar residues" evidence="2">
    <location>
        <begin position="155"/>
        <end position="165"/>
    </location>
</feature>
<evidence type="ECO:0000256" key="2">
    <source>
        <dbReference type="SAM" id="MobiDB-lite"/>
    </source>
</evidence>
<keyword evidence="1" id="KW-0175">Coiled coil</keyword>
<keyword evidence="3" id="KW-1185">Reference proteome</keyword>
<protein>
    <submittedName>
        <fullName evidence="4">Uncharacterized protein</fullName>
    </submittedName>
</protein>
<feature type="compositionally biased region" description="Basic and acidic residues" evidence="2">
    <location>
        <begin position="397"/>
        <end position="411"/>
    </location>
</feature>
<feature type="region of interest" description="Disordered" evidence="2">
    <location>
        <begin position="387"/>
        <end position="411"/>
    </location>
</feature>
<evidence type="ECO:0000313" key="3">
    <source>
        <dbReference type="Proteomes" id="UP001652621"/>
    </source>
</evidence>